<dbReference type="EMBL" id="KZ999038">
    <property type="protein sequence ID" value="RKO85475.1"/>
    <property type="molecule type" value="Genomic_DNA"/>
</dbReference>
<dbReference type="PANTHER" id="PTHR12555:SF13">
    <property type="entry name" value="UBIQUITIN RECOGNITION FACTOR IN ER-ASSOCIATED DEGRADATION PROTEIN 1"/>
    <property type="match status" value="1"/>
</dbReference>
<dbReference type="InterPro" id="IPR055418">
    <property type="entry name" value="UFD1_N2"/>
</dbReference>
<gene>
    <name evidence="2" type="ORF">BDK51DRAFT_21425</name>
</gene>
<dbReference type="GO" id="GO:0031593">
    <property type="term" value="F:polyubiquitin modification-dependent protein binding"/>
    <property type="evidence" value="ECO:0007669"/>
    <property type="project" value="TreeGrafter"/>
</dbReference>
<accession>A0A4P9W292</accession>
<dbReference type="Proteomes" id="UP000269721">
    <property type="component" value="Unassembled WGS sequence"/>
</dbReference>
<protein>
    <submittedName>
        <fullName evidence="2">Ubiquitin fusion degradation protein UFD1-domain-containing protein</fullName>
    </submittedName>
</protein>
<sequence length="128" mass="14288">MMQTLLLEEGALLRVQSISLPLGTFVKIQPQSPDFLEITDHKAVLEQALRRFTTLTEGDIFAIKYNEKLYDILVLEHKPKGKGISIIEVDLEVDFAPPLGYIEPVYKPVRKAPGYSLVSPTLPSLLPA</sequence>
<dbReference type="PANTHER" id="PTHR12555">
    <property type="entry name" value="UBIQUITIN FUSION DEGRADATON PROTEIN 1"/>
    <property type="match status" value="1"/>
</dbReference>
<name>A0A4P9W292_9FUNG</name>
<organism evidence="2 3">
    <name type="scientific">Blyttiomyces helicus</name>
    <dbReference type="NCBI Taxonomy" id="388810"/>
    <lineage>
        <taxon>Eukaryota</taxon>
        <taxon>Fungi</taxon>
        <taxon>Fungi incertae sedis</taxon>
        <taxon>Chytridiomycota</taxon>
        <taxon>Chytridiomycota incertae sedis</taxon>
        <taxon>Chytridiomycetes</taxon>
        <taxon>Chytridiomycetes incertae sedis</taxon>
        <taxon>Blyttiomyces</taxon>
    </lineage>
</organism>
<dbReference type="Pfam" id="PF24842">
    <property type="entry name" value="UFD1_N2"/>
    <property type="match status" value="1"/>
</dbReference>
<dbReference type="GO" id="GO:0006511">
    <property type="term" value="P:ubiquitin-dependent protein catabolic process"/>
    <property type="evidence" value="ECO:0007669"/>
    <property type="project" value="InterPro"/>
</dbReference>
<dbReference type="OrthoDB" id="422728at2759"/>
<dbReference type="Gene3D" id="3.10.330.10">
    <property type="match status" value="1"/>
</dbReference>
<keyword evidence="3" id="KW-1185">Reference proteome</keyword>
<dbReference type="GO" id="GO:0036503">
    <property type="term" value="P:ERAD pathway"/>
    <property type="evidence" value="ECO:0007669"/>
    <property type="project" value="TreeGrafter"/>
</dbReference>
<evidence type="ECO:0000313" key="2">
    <source>
        <dbReference type="EMBL" id="RKO85475.1"/>
    </source>
</evidence>
<feature type="domain" description="Ubiquitin fusion degradation protein UFD1 N-terminal subdomain 2" evidence="1">
    <location>
        <begin position="23"/>
        <end position="98"/>
    </location>
</feature>
<dbReference type="InterPro" id="IPR004854">
    <property type="entry name" value="Ufd1-like"/>
</dbReference>
<dbReference type="AlphaFoldDB" id="A0A4P9W292"/>
<evidence type="ECO:0000313" key="3">
    <source>
        <dbReference type="Proteomes" id="UP000269721"/>
    </source>
</evidence>
<dbReference type="GO" id="GO:0034098">
    <property type="term" value="C:VCP-NPL4-UFD1 AAA ATPase complex"/>
    <property type="evidence" value="ECO:0007669"/>
    <property type="project" value="TreeGrafter"/>
</dbReference>
<proteinExistence type="predicted"/>
<reference evidence="3" key="1">
    <citation type="journal article" date="2018" name="Nat. Microbiol.">
        <title>Leveraging single-cell genomics to expand the fungal tree of life.</title>
        <authorList>
            <person name="Ahrendt S.R."/>
            <person name="Quandt C.A."/>
            <person name="Ciobanu D."/>
            <person name="Clum A."/>
            <person name="Salamov A."/>
            <person name="Andreopoulos B."/>
            <person name="Cheng J.F."/>
            <person name="Woyke T."/>
            <person name="Pelin A."/>
            <person name="Henrissat B."/>
            <person name="Reynolds N.K."/>
            <person name="Benny G.L."/>
            <person name="Smith M.E."/>
            <person name="James T.Y."/>
            <person name="Grigoriev I.V."/>
        </authorList>
    </citation>
    <scope>NUCLEOTIDE SEQUENCE [LARGE SCALE GENOMIC DNA]</scope>
</reference>
<evidence type="ECO:0000259" key="1">
    <source>
        <dbReference type="Pfam" id="PF24842"/>
    </source>
</evidence>